<dbReference type="Gene3D" id="3.40.50.1000">
    <property type="entry name" value="HAD superfamily/HAD-like"/>
    <property type="match status" value="2"/>
</dbReference>
<dbReference type="NCBIfam" id="TIGR01459">
    <property type="entry name" value="HAD-SF-IIA-hyp4"/>
    <property type="match status" value="1"/>
</dbReference>
<dbReference type="InterPro" id="IPR006357">
    <property type="entry name" value="HAD-SF_hydro_IIA"/>
</dbReference>
<comment type="caution">
    <text evidence="2">The sequence shown here is derived from an EMBL/GenBank/DDBJ whole genome shotgun (WGS) entry which is preliminary data.</text>
</comment>
<dbReference type="PANTHER" id="PTHR19288:SF90">
    <property type="entry name" value="OS08G0542600 PROTEIN"/>
    <property type="match status" value="1"/>
</dbReference>
<dbReference type="OrthoDB" id="9791073at2"/>
<dbReference type="Pfam" id="PF13242">
    <property type="entry name" value="Hydrolase_like"/>
    <property type="match status" value="1"/>
</dbReference>
<dbReference type="EMBL" id="MKIN01000021">
    <property type="protein sequence ID" value="OLP50039.1"/>
    <property type="molecule type" value="Genomic_DNA"/>
</dbReference>
<dbReference type="GO" id="GO:0016791">
    <property type="term" value="F:phosphatase activity"/>
    <property type="evidence" value="ECO:0007669"/>
    <property type="project" value="TreeGrafter"/>
</dbReference>
<protein>
    <submittedName>
        <fullName evidence="2">HAD family hydrolase</fullName>
    </submittedName>
    <submittedName>
        <fullName evidence="1">HAD superfamily hydrolase (TIGR01450 family)</fullName>
    </submittedName>
</protein>
<dbReference type="SUPFAM" id="SSF56784">
    <property type="entry name" value="HAD-like"/>
    <property type="match status" value="1"/>
</dbReference>
<dbReference type="Proteomes" id="UP000185598">
    <property type="component" value="Unassembled WGS sequence"/>
</dbReference>
<dbReference type="Pfam" id="PF13344">
    <property type="entry name" value="Hydrolase_6"/>
    <property type="match status" value="1"/>
</dbReference>
<dbReference type="AlphaFoldDB" id="A0A1Q9A637"/>
<sequence>MAQRIDTLNEITQGYEVILSDVWGVLHNGVDAFPAAGEALSQARANGVSVVLITNASRPSERVKVMLDQIGVPETAYDAIVSSGDVTRKLIEQGPRRGFLIGQSQDLSLFEGLNVELVPAEEAEVIICTGLFNDEEEQPEDYRAMLEGLSARGLPMIVANPDLIVERGHKLVPCAGALAAIYVEMGGETRYAGKPHSPIYEAALAKAQEIRGAEIDRSRIIAVGDGMPTDVRGALSFGLDLLYVSGGIHAGEYTQNGKTDEAMLNAYLEREAAAPKWWMPRLA</sequence>
<dbReference type="PANTHER" id="PTHR19288">
    <property type="entry name" value="4-NITROPHENYLPHOSPHATASE-RELATED"/>
    <property type="match status" value="1"/>
</dbReference>
<dbReference type="GO" id="GO:0005737">
    <property type="term" value="C:cytoplasm"/>
    <property type="evidence" value="ECO:0007669"/>
    <property type="project" value="TreeGrafter"/>
</dbReference>
<evidence type="ECO:0000313" key="4">
    <source>
        <dbReference type="Proteomes" id="UP000544107"/>
    </source>
</evidence>
<dbReference type="CDD" id="cd07525">
    <property type="entry name" value="HAD_like"/>
    <property type="match status" value="1"/>
</dbReference>
<dbReference type="InterPro" id="IPR023214">
    <property type="entry name" value="HAD_sf"/>
</dbReference>
<accession>A0A1Q9A637</accession>
<dbReference type="InterPro" id="IPR006356">
    <property type="entry name" value="HAD-SF_hydro_IIA_hyp3"/>
</dbReference>
<dbReference type="InterPro" id="IPR036412">
    <property type="entry name" value="HAD-like_sf"/>
</dbReference>
<name>A0A1Q9A637_9HYPH</name>
<reference evidence="1 4" key="2">
    <citation type="submission" date="2020-08" db="EMBL/GenBank/DDBJ databases">
        <title>Genomic Encyclopedia of Type Strains, Phase IV (KMG-IV): sequencing the most valuable type-strain genomes for metagenomic binning, comparative biology and taxonomic classification.</title>
        <authorList>
            <person name="Goeker M."/>
        </authorList>
    </citation>
    <scope>NUCLEOTIDE SEQUENCE [LARGE SCALE GENOMIC DNA]</scope>
    <source>
        <strain evidence="1 4">DSM 100021</strain>
    </source>
</reference>
<evidence type="ECO:0000313" key="2">
    <source>
        <dbReference type="EMBL" id="OLP50039.1"/>
    </source>
</evidence>
<organism evidence="2 3">
    <name type="scientific">Allorhizobium taibaishanense</name>
    <dbReference type="NCBI Taxonomy" id="887144"/>
    <lineage>
        <taxon>Bacteria</taxon>
        <taxon>Pseudomonadati</taxon>
        <taxon>Pseudomonadota</taxon>
        <taxon>Alphaproteobacteria</taxon>
        <taxon>Hyphomicrobiales</taxon>
        <taxon>Rhizobiaceae</taxon>
        <taxon>Rhizobium/Agrobacterium group</taxon>
        <taxon>Allorhizobium</taxon>
    </lineage>
</organism>
<keyword evidence="3" id="KW-1185">Reference proteome</keyword>
<dbReference type="RefSeq" id="WP_075613931.1">
    <property type="nucleotide sequence ID" value="NZ_JACIED010000003.1"/>
</dbReference>
<evidence type="ECO:0000313" key="1">
    <source>
        <dbReference type="EMBL" id="MBB4008852.1"/>
    </source>
</evidence>
<reference evidence="2 3" key="1">
    <citation type="submission" date="2016-09" db="EMBL/GenBank/DDBJ databases">
        <title>Rhizobium oryziradicis sp. nov., isolated from the root of rice.</title>
        <authorList>
            <person name="Zhao J."/>
            <person name="Zhang X."/>
        </authorList>
    </citation>
    <scope>NUCLEOTIDE SEQUENCE [LARGE SCALE GENOMIC DNA]</scope>
    <source>
        <strain evidence="2 3">14971</strain>
    </source>
</reference>
<gene>
    <name evidence="2" type="ORF">BJF91_11875</name>
    <name evidence="1" type="ORF">GGQ71_003132</name>
</gene>
<dbReference type="EMBL" id="JACIED010000003">
    <property type="protein sequence ID" value="MBB4008852.1"/>
    <property type="molecule type" value="Genomic_DNA"/>
</dbReference>
<dbReference type="NCBIfam" id="TIGR01460">
    <property type="entry name" value="HAD-SF-IIA"/>
    <property type="match status" value="1"/>
</dbReference>
<dbReference type="STRING" id="887144.BJF91_11875"/>
<keyword evidence="2" id="KW-0378">Hydrolase</keyword>
<proteinExistence type="predicted"/>
<evidence type="ECO:0000313" key="3">
    <source>
        <dbReference type="Proteomes" id="UP000185598"/>
    </source>
</evidence>
<dbReference type="Proteomes" id="UP000544107">
    <property type="component" value="Unassembled WGS sequence"/>
</dbReference>